<comment type="caution">
    <text evidence="2">The sequence shown here is derived from an EMBL/GenBank/DDBJ whole genome shotgun (WGS) entry which is preliminary data.</text>
</comment>
<evidence type="ECO:0000256" key="1">
    <source>
        <dbReference type="SAM" id="MobiDB-lite"/>
    </source>
</evidence>
<proteinExistence type="predicted"/>
<dbReference type="Proteomes" id="UP000054053">
    <property type="component" value="Unassembled WGS sequence"/>
</dbReference>
<gene>
    <name evidence="2" type="ORF">UVI_02029980</name>
</gene>
<name>A0A1B5L5I2_USTVR</name>
<sequence length="159" mass="16981">MASKREGLAFFTYRRDSLLQQRQVRPSVNISNLHCVPSERRGLPVRRLPGKKQGSPQDAIRRLASKGPDGDMKTAESLAAMLAGYAGDERTAGEKGNVRGRKGQHRVHYEGVLAPEGNEAAASFSISPGGDGSSGARFTHDSRGNVPRPQGKMDGVNGG</sequence>
<reference evidence="3" key="1">
    <citation type="journal article" date="2016" name="Genome Announc.">
        <title>Genome sequence of Ustilaginoidea virens IPU010, a rice pathogenic fungus causing false smut.</title>
        <authorList>
            <person name="Kumagai T."/>
            <person name="Ishii T."/>
            <person name="Terai G."/>
            <person name="Umemura M."/>
            <person name="Machida M."/>
            <person name="Asai K."/>
        </authorList>
    </citation>
    <scope>NUCLEOTIDE SEQUENCE [LARGE SCALE GENOMIC DNA]</scope>
    <source>
        <strain evidence="3">IPU010</strain>
    </source>
</reference>
<evidence type="ECO:0000313" key="2">
    <source>
        <dbReference type="EMBL" id="GAO18821.1"/>
    </source>
</evidence>
<dbReference type="AlphaFoldDB" id="A0A1B5L5I2"/>
<accession>A0A1B5L5I2</accession>
<organism evidence="2 3">
    <name type="scientific">Ustilaginoidea virens</name>
    <name type="common">Rice false smut fungus</name>
    <name type="synonym">Villosiclava virens</name>
    <dbReference type="NCBI Taxonomy" id="1159556"/>
    <lineage>
        <taxon>Eukaryota</taxon>
        <taxon>Fungi</taxon>
        <taxon>Dikarya</taxon>
        <taxon>Ascomycota</taxon>
        <taxon>Pezizomycotina</taxon>
        <taxon>Sordariomycetes</taxon>
        <taxon>Hypocreomycetidae</taxon>
        <taxon>Hypocreales</taxon>
        <taxon>Clavicipitaceae</taxon>
        <taxon>Ustilaginoidea</taxon>
    </lineage>
</organism>
<feature type="region of interest" description="Disordered" evidence="1">
    <location>
        <begin position="44"/>
        <end position="72"/>
    </location>
</feature>
<dbReference type="EMBL" id="BBTG02000013">
    <property type="protein sequence ID" value="GAO18821.1"/>
    <property type="molecule type" value="Genomic_DNA"/>
</dbReference>
<protein>
    <submittedName>
        <fullName evidence="2">Uncharacterized protein</fullName>
    </submittedName>
</protein>
<evidence type="ECO:0000313" key="3">
    <source>
        <dbReference type="Proteomes" id="UP000054053"/>
    </source>
</evidence>
<feature type="region of interest" description="Disordered" evidence="1">
    <location>
        <begin position="120"/>
        <end position="159"/>
    </location>
</feature>